<dbReference type="InterPro" id="IPR050143">
    <property type="entry name" value="TRIM/RBCC"/>
</dbReference>
<reference evidence="4" key="1">
    <citation type="journal article" date="2023" name="Science">
        <title>Genome structures resolve the early diversification of teleost fishes.</title>
        <authorList>
            <person name="Parey E."/>
            <person name="Louis A."/>
            <person name="Montfort J."/>
            <person name="Bouchez O."/>
            <person name="Roques C."/>
            <person name="Iampietro C."/>
            <person name="Lluch J."/>
            <person name="Castinel A."/>
            <person name="Donnadieu C."/>
            <person name="Desvignes T."/>
            <person name="Floi Bucao C."/>
            <person name="Jouanno E."/>
            <person name="Wen M."/>
            <person name="Mejri S."/>
            <person name="Dirks R."/>
            <person name="Jansen H."/>
            <person name="Henkel C."/>
            <person name="Chen W.J."/>
            <person name="Zahm M."/>
            <person name="Cabau C."/>
            <person name="Klopp C."/>
            <person name="Thompson A.W."/>
            <person name="Robinson-Rechavi M."/>
            <person name="Braasch I."/>
            <person name="Lecointre G."/>
            <person name="Bobe J."/>
            <person name="Postlethwait J.H."/>
            <person name="Berthelot C."/>
            <person name="Roest Crollius H."/>
            <person name="Guiguen Y."/>
        </authorList>
    </citation>
    <scope>NUCLEOTIDE SEQUENCE</scope>
    <source>
        <strain evidence="4">WJC10195</strain>
    </source>
</reference>
<dbReference type="Gene3D" id="2.60.120.920">
    <property type="match status" value="1"/>
</dbReference>
<keyword evidence="5" id="KW-1185">Reference proteome</keyword>
<dbReference type="PROSITE" id="PS50188">
    <property type="entry name" value="B302_SPRY"/>
    <property type="match status" value="1"/>
</dbReference>
<comment type="caution">
    <text evidence="4">The sequence shown here is derived from an EMBL/GenBank/DDBJ whole genome shotgun (WGS) entry which is preliminary data.</text>
</comment>
<dbReference type="AlphaFoldDB" id="A0A9Q1FNM1"/>
<feature type="region of interest" description="Disordered" evidence="2">
    <location>
        <begin position="167"/>
        <end position="189"/>
    </location>
</feature>
<keyword evidence="1" id="KW-0175">Coiled coil</keyword>
<accession>A0A9Q1FNM1</accession>
<evidence type="ECO:0000256" key="1">
    <source>
        <dbReference type="SAM" id="Coils"/>
    </source>
</evidence>
<dbReference type="Pfam" id="PF13765">
    <property type="entry name" value="PRY"/>
    <property type="match status" value="1"/>
</dbReference>
<name>A0A9Q1FNM1_SYNKA</name>
<dbReference type="InterPro" id="IPR003877">
    <property type="entry name" value="SPRY_dom"/>
</dbReference>
<evidence type="ECO:0000259" key="3">
    <source>
        <dbReference type="PROSITE" id="PS50188"/>
    </source>
</evidence>
<gene>
    <name evidence="4" type="ORF">SKAU_G00117340</name>
</gene>
<evidence type="ECO:0000313" key="5">
    <source>
        <dbReference type="Proteomes" id="UP001152622"/>
    </source>
</evidence>
<dbReference type="PANTHER" id="PTHR24103">
    <property type="entry name" value="E3 UBIQUITIN-PROTEIN LIGASE TRIM"/>
    <property type="match status" value="1"/>
</dbReference>
<dbReference type="EMBL" id="JAINUF010000004">
    <property type="protein sequence ID" value="KAJ8362903.1"/>
    <property type="molecule type" value="Genomic_DNA"/>
</dbReference>
<dbReference type="InterPro" id="IPR006574">
    <property type="entry name" value="PRY"/>
</dbReference>
<dbReference type="SUPFAM" id="SSF49899">
    <property type="entry name" value="Concanavalin A-like lectins/glucanases"/>
    <property type="match status" value="1"/>
</dbReference>
<protein>
    <recommendedName>
        <fullName evidence="3">B30.2/SPRY domain-containing protein</fullName>
    </recommendedName>
</protein>
<dbReference type="SMART" id="SM00589">
    <property type="entry name" value="PRY"/>
    <property type="match status" value="1"/>
</dbReference>
<dbReference type="OrthoDB" id="9049620at2759"/>
<sequence>MSALRPLEEKLQAFHVASRSCDQVFKHTLSQAQQTERKIKNEFEKLHRFLREEEEARIAAVREEEERKSQMMKEKIEEMKGEISSLSDTIKVVKDQLEAEDVSFLLAYEDTMKRAWGAPQSPGKVPGALIDMGKHLGNLKHRVWEKMLESVQYTPVTLDPNTAAPSIALSDDLTRGGKGGEGWAGRQQLPDNPERFNSYACVLGSRGFVSGRHGWEVEVGDSTNWTLGVAAESVRRKEEFSACPEEGLWTVSFRDGEYQAMDTPCALIPVHNRLRRVRVELDWDGGWVTFSDPTEANGAPPLHLHVHLH</sequence>
<dbReference type="InterPro" id="IPR001870">
    <property type="entry name" value="B30.2/SPRY"/>
</dbReference>
<organism evidence="4 5">
    <name type="scientific">Synaphobranchus kaupii</name>
    <name type="common">Kaup's arrowtooth eel</name>
    <dbReference type="NCBI Taxonomy" id="118154"/>
    <lineage>
        <taxon>Eukaryota</taxon>
        <taxon>Metazoa</taxon>
        <taxon>Chordata</taxon>
        <taxon>Craniata</taxon>
        <taxon>Vertebrata</taxon>
        <taxon>Euteleostomi</taxon>
        <taxon>Actinopterygii</taxon>
        <taxon>Neopterygii</taxon>
        <taxon>Teleostei</taxon>
        <taxon>Anguilliformes</taxon>
        <taxon>Synaphobranchidae</taxon>
        <taxon>Synaphobranchus</taxon>
    </lineage>
</organism>
<dbReference type="Pfam" id="PF00622">
    <property type="entry name" value="SPRY"/>
    <property type="match status" value="1"/>
</dbReference>
<feature type="domain" description="B30.2/SPRY" evidence="3">
    <location>
        <begin position="136"/>
        <end position="309"/>
    </location>
</feature>
<dbReference type="InterPro" id="IPR013320">
    <property type="entry name" value="ConA-like_dom_sf"/>
</dbReference>
<dbReference type="InterPro" id="IPR003879">
    <property type="entry name" value="Butyrophylin_SPRY"/>
</dbReference>
<evidence type="ECO:0000313" key="4">
    <source>
        <dbReference type="EMBL" id="KAJ8362903.1"/>
    </source>
</evidence>
<evidence type="ECO:0000256" key="2">
    <source>
        <dbReference type="SAM" id="MobiDB-lite"/>
    </source>
</evidence>
<feature type="coiled-coil region" evidence="1">
    <location>
        <begin position="32"/>
        <end position="96"/>
    </location>
</feature>
<dbReference type="PRINTS" id="PR01407">
    <property type="entry name" value="BUTYPHLNCDUF"/>
</dbReference>
<dbReference type="InterPro" id="IPR043136">
    <property type="entry name" value="B30.2/SPRY_sf"/>
</dbReference>
<proteinExistence type="predicted"/>
<dbReference type="Proteomes" id="UP001152622">
    <property type="component" value="Chromosome 4"/>
</dbReference>